<feature type="region of interest" description="Disordered" evidence="6">
    <location>
        <begin position="580"/>
        <end position="604"/>
    </location>
</feature>
<keyword evidence="7" id="KW-0472">Membrane</keyword>
<organism evidence="9 10">
    <name type="scientific">Exiguobacterium alkaliphilum</name>
    <dbReference type="NCBI Taxonomy" id="1428684"/>
    <lineage>
        <taxon>Bacteria</taxon>
        <taxon>Bacillati</taxon>
        <taxon>Bacillota</taxon>
        <taxon>Bacilli</taxon>
        <taxon>Bacillales</taxon>
        <taxon>Bacillales Family XII. Incertae Sedis</taxon>
        <taxon>Exiguobacterium</taxon>
    </lineage>
</organism>
<dbReference type="InterPro" id="IPR051172">
    <property type="entry name" value="Chlamydia_OmcB"/>
</dbReference>
<accession>A0ABT2L022</accession>
<evidence type="ECO:0000256" key="1">
    <source>
        <dbReference type="ARBA" id="ARBA00004168"/>
    </source>
</evidence>
<sequence length="637" mass="69107">MTHATRQWTAWIALIALLISLLTPNVLYAETASTVYVQVDLTTEEADSLFESSLVYEDVTYYGVRETMDTWRFMIDAPSVDGSLIDTVTLYDEGRVPYSFTAFTITEGAAIEPVVEEVLTETPPVEETESAELIVEEVVEEALPEESVVEATVAEESSVEEAGVEEPVVDVEVMTEEIAATSVTPSVTIEKLALGADGEITEVLAGDLLTYRLVINVTGAPIENFSVSDTVPEALTVVTDSVEVIGPEGVETPVPTVVSGPPAFYWTFPVIPVGTTTIQFDTFAPDVEMETDVTNTFCIGVESQDIPNDCADVTVTVVPNQMIGLEVGKEANIDQAVVGGMIPYTFVIENTGETSLTIISIEDEFFDGGISTEAVRAFNETLQTRLDGLIGEDGLAPGERVETTVNLDVPDDYDAATYPEIGNIFRVAATDEYGRVIDAESQQIVLLNRIDFTVTKEATPKTVHPGDTIIYTYTITNTSNVTLHFVDAMEEWTSGALTVAEQRETTETLRDGMRALAEVENGLIPGEEIVLEMEKVLLPSYDVRAGETLTNRVTFTFEVSGNRVSRSAEATVHVKQAIPEREDDSAYVPAPTTPTTPTQGTLPMTGSTSTWVTALGLVFLILGLFVLTHRRRPSNKA</sequence>
<feature type="domain" description="Gram-positive cocci surface proteins LPxTG" evidence="8">
    <location>
        <begin position="602"/>
        <end position="637"/>
    </location>
</feature>
<evidence type="ECO:0000256" key="2">
    <source>
        <dbReference type="ARBA" id="ARBA00022512"/>
    </source>
</evidence>
<comment type="subcellular location">
    <subcellularLocation>
        <location evidence="1">Secreted</location>
        <location evidence="1">Cell wall</location>
        <topology evidence="1">Peptidoglycan-anchor</topology>
    </subcellularLocation>
</comment>
<dbReference type="PANTHER" id="PTHR34819:SF5">
    <property type="entry name" value="CONSERVED REPEAT DOMAIN PROTEIN"/>
    <property type="match status" value="1"/>
</dbReference>
<evidence type="ECO:0000256" key="4">
    <source>
        <dbReference type="ARBA" id="ARBA00022729"/>
    </source>
</evidence>
<keyword evidence="7" id="KW-1133">Transmembrane helix</keyword>
<evidence type="ECO:0000313" key="9">
    <source>
        <dbReference type="EMBL" id="MCT4795624.1"/>
    </source>
</evidence>
<keyword evidence="10" id="KW-1185">Reference proteome</keyword>
<keyword evidence="2" id="KW-0134">Cell wall</keyword>
<evidence type="ECO:0000256" key="5">
    <source>
        <dbReference type="ARBA" id="ARBA00023088"/>
    </source>
</evidence>
<evidence type="ECO:0000256" key="7">
    <source>
        <dbReference type="SAM" id="Phobius"/>
    </source>
</evidence>
<evidence type="ECO:0000313" key="10">
    <source>
        <dbReference type="Proteomes" id="UP001206821"/>
    </source>
</evidence>
<keyword evidence="4" id="KW-0732">Signal</keyword>
<reference evidence="9 10" key="1">
    <citation type="submission" date="2022-07" db="EMBL/GenBank/DDBJ databases">
        <title>Genomic and pangenome structural analysis of the polyextremophile Exiguobacterium.</title>
        <authorList>
            <person name="Shen L."/>
        </authorList>
    </citation>
    <scope>NUCLEOTIDE SEQUENCE [LARGE SCALE GENOMIC DNA]</scope>
    <source>
        <strain evidence="9 10">12_1</strain>
    </source>
</reference>
<gene>
    <name evidence="9" type="ORF">NQG31_08700</name>
</gene>
<dbReference type="PANTHER" id="PTHR34819">
    <property type="entry name" value="LARGE CYSTEINE-RICH PERIPLASMIC PROTEIN OMCB"/>
    <property type="match status" value="1"/>
</dbReference>
<feature type="transmembrane region" description="Helical" evidence="7">
    <location>
        <begin position="608"/>
        <end position="627"/>
    </location>
</feature>
<feature type="compositionally biased region" description="Low complexity" evidence="6">
    <location>
        <begin position="589"/>
        <end position="604"/>
    </location>
</feature>
<keyword evidence="3" id="KW-0964">Secreted</keyword>
<dbReference type="NCBIfam" id="TIGR01167">
    <property type="entry name" value="LPXTG_anchor"/>
    <property type="match status" value="1"/>
</dbReference>
<keyword evidence="5" id="KW-0572">Peptidoglycan-anchor</keyword>
<name>A0ABT2L022_9BACL</name>
<dbReference type="InterPro" id="IPR055354">
    <property type="entry name" value="DUF7507"/>
</dbReference>
<evidence type="ECO:0000256" key="6">
    <source>
        <dbReference type="SAM" id="MobiDB-lite"/>
    </source>
</evidence>
<evidence type="ECO:0000259" key="8">
    <source>
        <dbReference type="PROSITE" id="PS50847"/>
    </source>
</evidence>
<protein>
    <submittedName>
        <fullName evidence="9">LPXTG cell wall anchor domain-containing protein</fullName>
    </submittedName>
</protein>
<comment type="caution">
    <text evidence="9">The sequence shown here is derived from an EMBL/GenBank/DDBJ whole genome shotgun (WGS) entry which is preliminary data.</text>
</comment>
<dbReference type="Pfam" id="PF24346">
    <property type="entry name" value="DUF7507"/>
    <property type="match status" value="1"/>
</dbReference>
<proteinExistence type="predicted"/>
<dbReference type="InterPro" id="IPR047589">
    <property type="entry name" value="DUF11_rpt"/>
</dbReference>
<keyword evidence="7" id="KW-0812">Transmembrane</keyword>
<dbReference type="Proteomes" id="UP001206821">
    <property type="component" value="Unassembled WGS sequence"/>
</dbReference>
<dbReference type="NCBIfam" id="TIGR01451">
    <property type="entry name" value="B_ant_repeat"/>
    <property type="match status" value="3"/>
</dbReference>
<dbReference type="EMBL" id="JANIEK010000030">
    <property type="protein sequence ID" value="MCT4795624.1"/>
    <property type="molecule type" value="Genomic_DNA"/>
</dbReference>
<dbReference type="InterPro" id="IPR019931">
    <property type="entry name" value="LPXTG_anchor"/>
</dbReference>
<dbReference type="PROSITE" id="PS50847">
    <property type="entry name" value="GRAM_POS_ANCHORING"/>
    <property type="match status" value="1"/>
</dbReference>
<dbReference type="RefSeq" id="WP_034814347.1">
    <property type="nucleotide sequence ID" value="NZ_JANIEK010000030.1"/>
</dbReference>
<evidence type="ECO:0000256" key="3">
    <source>
        <dbReference type="ARBA" id="ARBA00022525"/>
    </source>
</evidence>